<dbReference type="PROSITE" id="PS50096">
    <property type="entry name" value="IQ"/>
    <property type="match status" value="2"/>
</dbReference>
<evidence type="ECO:0000259" key="5">
    <source>
        <dbReference type="Pfam" id="PF13178"/>
    </source>
</evidence>
<evidence type="ECO:0000313" key="6">
    <source>
        <dbReference type="EMBL" id="KAK1352883.1"/>
    </source>
</evidence>
<reference evidence="6" key="2">
    <citation type="submission" date="2023-05" db="EMBL/GenBank/DDBJ databases">
        <authorList>
            <person name="Schelkunov M.I."/>
        </authorList>
    </citation>
    <scope>NUCLEOTIDE SEQUENCE</scope>
    <source>
        <strain evidence="6">Hsosn_3</strain>
        <tissue evidence="6">Leaf</tissue>
    </source>
</reference>
<feature type="region of interest" description="Disordered" evidence="4">
    <location>
        <begin position="351"/>
        <end position="388"/>
    </location>
</feature>
<feature type="compositionally biased region" description="Polar residues" evidence="4">
    <location>
        <begin position="378"/>
        <end position="388"/>
    </location>
</feature>
<evidence type="ECO:0000256" key="2">
    <source>
        <dbReference type="ARBA" id="ARBA00024341"/>
    </source>
</evidence>
<feature type="domain" description="DUF4005" evidence="5">
    <location>
        <begin position="308"/>
        <end position="383"/>
    </location>
</feature>
<dbReference type="Pfam" id="PF13178">
    <property type="entry name" value="DUF4005"/>
    <property type="match status" value="1"/>
</dbReference>
<protein>
    <submittedName>
        <fullName evidence="6">IQ-domain 17</fullName>
    </submittedName>
</protein>
<reference evidence="6" key="1">
    <citation type="submission" date="2023-02" db="EMBL/GenBank/DDBJ databases">
        <title>Genome of toxic invasive species Heracleum sosnowskyi carries increased number of genes despite the absence of recent whole-genome duplications.</title>
        <authorList>
            <person name="Schelkunov M."/>
            <person name="Shtratnikova V."/>
            <person name="Makarenko M."/>
            <person name="Klepikova A."/>
            <person name="Omelchenko D."/>
            <person name="Novikova G."/>
            <person name="Obukhova E."/>
            <person name="Bogdanov V."/>
            <person name="Penin A."/>
            <person name="Logacheva M."/>
        </authorList>
    </citation>
    <scope>NUCLEOTIDE SEQUENCE</scope>
    <source>
        <strain evidence="6">Hsosn_3</strain>
        <tissue evidence="6">Leaf</tissue>
    </source>
</reference>
<proteinExistence type="inferred from homology"/>
<comment type="similarity">
    <text evidence="2">Belongs to the IQD family.</text>
</comment>
<evidence type="ECO:0000256" key="1">
    <source>
        <dbReference type="ARBA" id="ARBA00022860"/>
    </source>
</evidence>
<dbReference type="Pfam" id="PF00612">
    <property type="entry name" value="IQ"/>
    <property type="match status" value="2"/>
</dbReference>
<feature type="compositionally biased region" description="Polar residues" evidence="4">
    <location>
        <begin position="353"/>
        <end position="367"/>
    </location>
</feature>
<dbReference type="Gene3D" id="1.20.5.190">
    <property type="match status" value="1"/>
</dbReference>
<dbReference type="PANTHER" id="PTHR32295:SF11">
    <property type="entry name" value="PROTEIN IQ-DOMAIN 22"/>
    <property type="match status" value="1"/>
</dbReference>
<dbReference type="EMBL" id="JAUIZM010000014">
    <property type="protein sequence ID" value="KAK1352883.1"/>
    <property type="molecule type" value="Genomic_DNA"/>
</dbReference>
<accession>A0AAD8GQV6</accession>
<sequence length="427" mass="47388">MGKATRWFRSLLGLKKPDNVTMTIPETDAKLTPTRRWSFSKSKSTTNRHNITSPSIISALPRFQLKDGDDQQHAASEVEWLCSRNTNDLNGNENTMGNVKHSCNGNREYWLVVKIQSHFRAYLARKALRALKGLVKLQALVRGHIVRKQIAETLLQMQAALQARTRARALRTQIYESSQTAIKPCHINCLGPATPENCEHVVRRSRSSKQEQSVMQKGIGSISNFRVGPDKENLRFHYITDEGSHGRVNSNSRSFTILKDSTFHQPIFSPSSGEDQSLSPLKFTNNVDEASFCAAETSLRFISTKSANLTRSGPFTPTWSTVSRSCKSGYSDYSPSYMSYTESSKAKVRSLSAPRQKTQLEKSNTGKKFSVHGGYGNMRSSSTQNVPSTLHSNFSSKAYPGSGRLDRLGMPRGSNGVGFSGGLLSSY</sequence>
<keyword evidence="1" id="KW-0112">Calmodulin-binding</keyword>
<comment type="caution">
    <text evidence="6">The sequence shown here is derived from an EMBL/GenBank/DDBJ whole genome shotgun (WGS) entry which is preliminary data.</text>
</comment>
<name>A0AAD8GQV6_9APIA</name>
<dbReference type="PANTHER" id="PTHR32295">
    <property type="entry name" value="IQ-DOMAIN 5-RELATED"/>
    <property type="match status" value="1"/>
</dbReference>
<dbReference type="InterPro" id="IPR000048">
    <property type="entry name" value="IQ_motif_EF-hand-BS"/>
</dbReference>
<evidence type="ECO:0000256" key="3">
    <source>
        <dbReference type="ARBA" id="ARBA00024378"/>
    </source>
</evidence>
<keyword evidence="7" id="KW-1185">Reference proteome</keyword>
<evidence type="ECO:0000256" key="4">
    <source>
        <dbReference type="SAM" id="MobiDB-lite"/>
    </source>
</evidence>
<evidence type="ECO:0000313" key="7">
    <source>
        <dbReference type="Proteomes" id="UP001237642"/>
    </source>
</evidence>
<dbReference type="AlphaFoldDB" id="A0AAD8GQV6"/>
<comment type="subunit">
    <text evidence="3">Binds to multiple calmodulin (CaM) in the presence of Ca(2+) and CaM-like proteins.</text>
</comment>
<gene>
    <name evidence="6" type="ORF">POM88_052721</name>
</gene>
<dbReference type="InterPro" id="IPR025064">
    <property type="entry name" value="DUF4005"/>
</dbReference>
<dbReference type="GO" id="GO:0005516">
    <property type="term" value="F:calmodulin binding"/>
    <property type="evidence" value="ECO:0007669"/>
    <property type="project" value="UniProtKB-KW"/>
</dbReference>
<organism evidence="6 7">
    <name type="scientific">Heracleum sosnowskyi</name>
    <dbReference type="NCBI Taxonomy" id="360622"/>
    <lineage>
        <taxon>Eukaryota</taxon>
        <taxon>Viridiplantae</taxon>
        <taxon>Streptophyta</taxon>
        <taxon>Embryophyta</taxon>
        <taxon>Tracheophyta</taxon>
        <taxon>Spermatophyta</taxon>
        <taxon>Magnoliopsida</taxon>
        <taxon>eudicotyledons</taxon>
        <taxon>Gunneridae</taxon>
        <taxon>Pentapetalae</taxon>
        <taxon>asterids</taxon>
        <taxon>campanulids</taxon>
        <taxon>Apiales</taxon>
        <taxon>Apiaceae</taxon>
        <taxon>Apioideae</taxon>
        <taxon>apioid superclade</taxon>
        <taxon>Tordylieae</taxon>
        <taxon>Tordyliinae</taxon>
        <taxon>Heracleum</taxon>
    </lineage>
</organism>
<dbReference type="Proteomes" id="UP001237642">
    <property type="component" value="Unassembled WGS sequence"/>
</dbReference>